<dbReference type="InParanoid" id="A0A1E7EYD2"/>
<protein>
    <recommendedName>
        <fullName evidence="4">Chitin-binding type-4 domain-containing protein</fullName>
    </recommendedName>
</protein>
<sequence>MKFITPVLILVLYVTTVDAHGAMNEPKRPEGIINIACPRPDGAQASHDAEWKQKNSPKCWEDGESLHYDNHWFTHGTMIGCEIPTGVNCSPEETCCEDTMAPTLKTVDQLTSRVEASSLLQDSPFRMHPWFAPGHAPVANSCGVLGGWQYENARDYVAGPNDNAYEEYQNKTGLCLNCVLPHANMPIPAGTKGTTVLHSDINKPGTSQNVSWTLSANHGGGYQFRICPLGHLMNNTLGEECFQSLEFIGDTAWFEYSTLEDPEGGTVPFTPIRVTDSNTEGVLPKGSTWTTIGLPVCNDCLGGHCYPDADNCKKPMFENGLSDAGYWGYGHDIIDGEIVINGSPAFVDIVENGKWEIVDTIKVPDDIEEGDYVLSWRWDSESTPQVWTSCAVVSIEVGISRR</sequence>
<evidence type="ECO:0008006" key="4">
    <source>
        <dbReference type="Google" id="ProtNLM"/>
    </source>
</evidence>
<feature type="signal peptide" evidence="1">
    <location>
        <begin position="1"/>
        <end position="19"/>
    </location>
</feature>
<name>A0A1E7EYD2_9STRA</name>
<evidence type="ECO:0000313" key="2">
    <source>
        <dbReference type="EMBL" id="OEU10877.1"/>
    </source>
</evidence>
<evidence type="ECO:0000313" key="3">
    <source>
        <dbReference type="Proteomes" id="UP000095751"/>
    </source>
</evidence>
<feature type="chain" id="PRO_5009192374" description="Chitin-binding type-4 domain-containing protein" evidence="1">
    <location>
        <begin position="20"/>
        <end position="402"/>
    </location>
</feature>
<accession>A0A1E7EYD2</accession>
<proteinExistence type="predicted"/>
<keyword evidence="3" id="KW-1185">Reference proteome</keyword>
<dbReference type="AlphaFoldDB" id="A0A1E7EYD2"/>
<reference evidence="2 3" key="1">
    <citation type="submission" date="2016-09" db="EMBL/GenBank/DDBJ databases">
        <title>Extensive genetic diversity and differential bi-allelic expression allows diatom success in the polar Southern Ocean.</title>
        <authorList>
            <consortium name="DOE Joint Genome Institute"/>
            <person name="Mock T."/>
            <person name="Otillar R.P."/>
            <person name="Strauss J."/>
            <person name="Dupont C."/>
            <person name="Frickenhaus S."/>
            <person name="Maumus F."/>
            <person name="Mcmullan M."/>
            <person name="Sanges R."/>
            <person name="Schmutz J."/>
            <person name="Toseland A."/>
            <person name="Valas R."/>
            <person name="Veluchamy A."/>
            <person name="Ward B.J."/>
            <person name="Allen A."/>
            <person name="Barry K."/>
            <person name="Falciatore A."/>
            <person name="Ferrante M."/>
            <person name="Fortunato A.E."/>
            <person name="Gloeckner G."/>
            <person name="Gruber A."/>
            <person name="Hipkin R."/>
            <person name="Janech M."/>
            <person name="Kroth P."/>
            <person name="Leese F."/>
            <person name="Lindquist E."/>
            <person name="Lyon B.R."/>
            <person name="Martin J."/>
            <person name="Mayer C."/>
            <person name="Parker M."/>
            <person name="Quesneville H."/>
            <person name="Raymond J."/>
            <person name="Uhlig C."/>
            <person name="Valentin K.U."/>
            <person name="Worden A.Z."/>
            <person name="Armbrust E.V."/>
            <person name="Bowler C."/>
            <person name="Green B."/>
            <person name="Moulton V."/>
            <person name="Van Oosterhout C."/>
            <person name="Grigoriev I."/>
        </authorList>
    </citation>
    <scope>NUCLEOTIDE SEQUENCE [LARGE SCALE GENOMIC DNA]</scope>
    <source>
        <strain evidence="2 3">CCMP1102</strain>
    </source>
</reference>
<organism evidence="2 3">
    <name type="scientific">Fragilariopsis cylindrus CCMP1102</name>
    <dbReference type="NCBI Taxonomy" id="635003"/>
    <lineage>
        <taxon>Eukaryota</taxon>
        <taxon>Sar</taxon>
        <taxon>Stramenopiles</taxon>
        <taxon>Ochrophyta</taxon>
        <taxon>Bacillariophyta</taxon>
        <taxon>Bacillariophyceae</taxon>
        <taxon>Bacillariophycidae</taxon>
        <taxon>Bacillariales</taxon>
        <taxon>Bacillariaceae</taxon>
        <taxon>Fragilariopsis</taxon>
    </lineage>
</organism>
<dbReference type="EMBL" id="KV784370">
    <property type="protein sequence ID" value="OEU10877.1"/>
    <property type="molecule type" value="Genomic_DNA"/>
</dbReference>
<dbReference type="Proteomes" id="UP000095751">
    <property type="component" value="Unassembled WGS sequence"/>
</dbReference>
<dbReference type="KEGG" id="fcy:FRACYDRAFT_246751"/>
<keyword evidence="1" id="KW-0732">Signal</keyword>
<dbReference type="OrthoDB" id="550577at2759"/>
<gene>
    <name evidence="2" type="ORF">FRACYDRAFT_246751</name>
</gene>
<evidence type="ECO:0000256" key="1">
    <source>
        <dbReference type="SAM" id="SignalP"/>
    </source>
</evidence>